<name>A0A1R3VNJ9_9GAMM</name>
<dbReference type="InterPro" id="IPR051680">
    <property type="entry name" value="ATP-dep_Glu-Cys_Ligase-2"/>
</dbReference>
<organism evidence="2 3">
    <name type="scientific">Ectothiorhodosinus mongolicus</name>
    <dbReference type="NCBI Taxonomy" id="233100"/>
    <lineage>
        <taxon>Bacteria</taxon>
        <taxon>Pseudomonadati</taxon>
        <taxon>Pseudomonadota</taxon>
        <taxon>Gammaproteobacteria</taxon>
        <taxon>Chromatiales</taxon>
        <taxon>Ectothiorhodospiraceae</taxon>
        <taxon>Ectothiorhodosinus</taxon>
    </lineage>
</organism>
<evidence type="ECO:0000259" key="1">
    <source>
        <dbReference type="Pfam" id="PF04168"/>
    </source>
</evidence>
<reference evidence="2 3" key="1">
    <citation type="submission" date="2017-01" db="EMBL/GenBank/DDBJ databases">
        <authorList>
            <person name="Mah S.A."/>
            <person name="Swanson W.J."/>
            <person name="Moy G.W."/>
            <person name="Vacquier V.D."/>
        </authorList>
    </citation>
    <scope>NUCLEOTIDE SEQUENCE [LARGE SCALE GENOMIC DNA]</scope>
    <source>
        <strain evidence="2 3">M9</strain>
    </source>
</reference>
<dbReference type="PANTHER" id="PTHR34595">
    <property type="entry name" value="BLR5612 PROTEIN"/>
    <property type="match status" value="1"/>
</dbReference>
<evidence type="ECO:0000313" key="3">
    <source>
        <dbReference type="Proteomes" id="UP000223759"/>
    </source>
</evidence>
<dbReference type="STRING" id="233100.SAMN05216526_0500"/>
<sequence length="316" mass="35974">MLSRVAERLYWLARYLERAEGTARMVTAYNHLALDMPVADRLAWAGLVSITGSEDLFEARFSGYTEAKVIKFLLGDKDNPGSIMNSLSHARENVRTTRDLLPSEVWEAVNELHLFARSNLDSGWTKRGRYHYLSQIRSRCQQITGMLAGTMSHDHAYHFIRLGRNLERADMTSRLLDVAAVSLLQEDEDKDADGAGFEGLLWVNILKSLSASQMYRQHVRRGVNASDVLHFLFHDKAFPRAMAHALGEVESSLAQLPRNDVPLRMAIEIKRHALQSDIERLLEPKTLHAFIDEMQQEMAELHSLISETWFSLDRAA</sequence>
<gene>
    <name evidence="2" type="ORF">SAMN05216526_0500</name>
</gene>
<dbReference type="AlphaFoldDB" id="A0A1R3VNJ9"/>
<evidence type="ECO:0000313" key="2">
    <source>
        <dbReference type="EMBL" id="SIT66168.1"/>
    </source>
</evidence>
<protein>
    <submittedName>
        <fullName evidence="2">Uncharacterized conserved protein, Alpha-E superfamily</fullName>
    </submittedName>
</protein>
<keyword evidence="3" id="KW-1185">Reference proteome</keyword>
<dbReference type="RefSeq" id="WP_076754628.1">
    <property type="nucleotide sequence ID" value="NZ_CP023018.1"/>
</dbReference>
<accession>A0A1R3VNJ9</accession>
<dbReference type="Pfam" id="PF04168">
    <property type="entry name" value="Alpha-E"/>
    <property type="match status" value="1"/>
</dbReference>
<dbReference type="Proteomes" id="UP000223759">
    <property type="component" value="Unassembled WGS sequence"/>
</dbReference>
<dbReference type="InterPro" id="IPR007296">
    <property type="entry name" value="DUF403"/>
</dbReference>
<dbReference type="PANTHER" id="PTHR34595:SF7">
    <property type="entry name" value="SLL1039 PROTEIN"/>
    <property type="match status" value="1"/>
</dbReference>
<dbReference type="EMBL" id="FTPK01000001">
    <property type="protein sequence ID" value="SIT66168.1"/>
    <property type="molecule type" value="Genomic_DNA"/>
</dbReference>
<dbReference type="OrthoDB" id="9803532at2"/>
<feature type="domain" description="DUF403" evidence="1">
    <location>
        <begin position="1"/>
        <end position="310"/>
    </location>
</feature>
<proteinExistence type="predicted"/>